<protein>
    <submittedName>
        <fullName evidence="2">Uncharacterized protein</fullName>
    </submittedName>
</protein>
<dbReference type="Proteomes" id="UP000593576">
    <property type="component" value="Unassembled WGS sequence"/>
</dbReference>
<dbReference type="OrthoDB" id="963209at2759"/>
<accession>A0A7J9KV47</accession>
<dbReference type="AlphaFoldDB" id="A0A7J9KV47"/>
<keyword evidence="1" id="KW-1133">Transmembrane helix</keyword>
<reference evidence="2 3" key="1">
    <citation type="journal article" date="2019" name="Genome Biol. Evol.">
        <title>Insights into the evolution of the New World diploid cottons (Gossypium, subgenus Houzingenia) based on genome sequencing.</title>
        <authorList>
            <person name="Grover C.E."/>
            <person name="Arick M.A. 2nd"/>
            <person name="Thrash A."/>
            <person name="Conover J.L."/>
            <person name="Sanders W.S."/>
            <person name="Peterson D.G."/>
            <person name="Frelichowski J.E."/>
            <person name="Scheffler J.A."/>
            <person name="Scheffler B.E."/>
            <person name="Wendel J.F."/>
        </authorList>
    </citation>
    <scope>NUCLEOTIDE SEQUENCE [LARGE SCALE GENOMIC DNA]</scope>
    <source>
        <strain evidence="2">1</strain>
        <tissue evidence="2">Leaf</tissue>
    </source>
</reference>
<evidence type="ECO:0000313" key="2">
    <source>
        <dbReference type="EMBL" id="MBA0850226.1"/>
    </source>
</evidence>
<keyword evidence="1" id="KW-0812">Transmembrane</keyword>
<feature type="transmembrane region" description="Helical" evidence="1">
    <location>
        <begin position="27"/>
        <end position="48"/>
    </location>
</feature>
<evidence type="ECO:0000256" key="1">
    <source>
        <dbReference type="SAM" id="Phobius"/>
    </source>
</evidence>
<gene>
    <name evidence="2" type="ORF">Goshw_027075</name>
</gene>
<comment type="caution">
    <text evidence="2">The sequence shown here is derived from an EMBL/GenBank/DDBJ whole genome shotgun (WGS) entry which is preliminary data.</text>
</comment>
<keyword evidence="3" id="KW-1185">Reference proteome</keyword>
<sequence>MIFLSSVTVYGQPEKIPCVEDFELKVMNPYVCFEMLLDISIFFLLCILD</sequence>
<dbReference type="Gene3D" id="3.40.50.720">
    <property type="entry name" value="NAD(P)-binding Rossmann-like Domain"/>
    <property type="match status" value="1"/>
</dbReference>
<dbReference type="EMBL" id="JABFAF010000002">
    <property type="protein sequence ID" value="MBA0850226.1"/>
    <property type="molecule type" value="Genomic_DNA"/>
</dbReference>
<proteinExistence type="predicted"/>
<evidence type="ECO:0000313" key="3">
    <source>
        <dbReference type="Proteomes" id="UP000593576"/>
    </source>
</evidence>
<keyword evidence="1" id="KW-0472">Membrane</keyword>
<organism evidence="2 3">
    <name type="scientific">Gossypium schwendimanii</name>
    <name type="common">Cotton</name>
    <dbReference type="NCBI Taxonomy" id="34291"/>
    <lineage>
        <taxon>Eukaryota</taxon>
        <taxon>Viridiplantae</taxon>
        <taxon>Streptophyta</taxon>
        <taxon>Embryophyta</taxon>
        <taxon>Tracheophyta</taxon>
        <taxon>Spermatophyta</taxon>
        <taxon>Magnoliopsida</taxon>
        <taxon>eudicotyledons</taxon>
        <taxon>Gunneridae</taxon>
        <taxon>Pentapetalae</taxon>
        <taxon>rosids</taxon>
        <taxon>malvids</taxon>
        <taxon>Malvales</taxon>
        <taxon>Malvaceae</taxon>
        <taxon>Malvoideae</taxon>
        <taxon>Gossypium</taxon>
    </lineage>
</organism>
<name>A0A7J9KV47_GOSSC</name>